<keyword evidence="1" id="KW-0732">Signal</keyword>
<dbReference type="Proteomes" id="UP000054538">
    <property type="component" value="Unassembled WGS sequence"/>
</dbReference>
<feature type="chain" id="PRO_5007394633" description="Secreted protein" evidence="1">
    <location>
        <begin position="17"/>
        <end position="94"/>
    </location>
</feature>
<evidence type="ECO:0008006" key="5">
    <source>
        <dbReference type="Google" id="ProtNLM"/>
    </source>
</evidence>
<dbReference type="EMBL" id="KN825742">
    <property type="protein sequence ID" value="KIK81719.1"/>
    <property type="molecule type" value="Genomic_DNA"/>
</dbReference>
<sequence length="94" mass="9838">MKTFLTLLAAITSLSAYTLVGVHATMKCSLCPPSTGGVPVYSACTNNKNVTNCQYRIRALTLHCYYNDNGSLAGGSHSSCPGNMGTSNICPACK</sequence>
<accession>A0A0D0DJA9</accession>
<keyword evidence="4" id="KW-1185">Reference proteome</keyword>
<feature type="signal peptide" evidence="1">
    <location>
        <begin position="1"/>
        <end position="16"/>
    </location>
</feature>
<reference evidence="4" key="2">
    <citation type="submission" date="2015-01" db="EMBL/GenBank/DDBJ databases">
        <title>Evolutionary Origins and Diversification of the Mycorrhizal Mutualists.</title>
        <authorList>
            <consortium name="DOE Joint Genome Institute"/>
            <consortium name="Mycorrhizal Genomics Consortium"/>
            <person name="Kohler A."/>
            <person name="Kuo A."/>
            <person name="Nagy L.G."/>
            <person name="Floudas D."/>
            <person name="Copeland A."/>
            <person name="Barry K.W."/>
            <person name="Cichocki N."/>
            <person name="Veneault-Fourrey C."/>
            <person name="LaButti K."/>
            <person name="Lindquist E.A."/>
            <person name="Lipzen A."/>
            <person name="Lundell T."/>
            <person name="Morin E."/>
            <person name="Murat C."/>
            <person name="Riley R."/>
            <person name="Ohm R."/>
            <person name="Sun H."/>
            <person name="Tunlid A."/>
            <person name="Henrissat B."/>
            <person name="Grigoriev I.V."/>
            <person name="Hibbett D.S."/>
            <person name="Martin F."/>
        </authorList>
    </citation>
    <scope>NUCLEOTIDE SEQUENCE [LARGE SCALE GENOMIC DNA]</scope>
    <source>
        <strain evidence="4">Ve08.2h10</strain>
    </source>
</reference>
<gene>
    <name evidence="3" type="ORF">PAXRUDRAFT_832665</name>
    <name evidence="2" type="ORF">PAXRUDRAFT_835289</name>
</gene>
<name>A0A0D0DJA9_9AGAM</name>
<dbReference type="HOGENOM" id="CLU_150821_1_0_1"/>
<dbReference type="OrthoDB" id="2702720at2759"/>
<evidence type="ECO:0000313" key="2">
    <source>
        <dbReference type="EMBL" id="KIK76624.1"/>
    </source>
</evidence>
<evidence type="ECO:0000313" key="3">
    <source>
        <dbReference type="EMBL" id="KIK81719.1"/>
    </source>
</evidence>
<evidence type="ECO:0000256" key="1">
    <source>
        <dbReference type="SAM" id="SignalP"/>
    </source>
</evidence>
<evidence type="ECO:0000313" key="4">
    <source>
        <dbReference type="Proteomes" id="UP000054538"/>
    </source>
</evidence>
<dbReference type="EMBL" id="KN827384">
    <property type="protein sequence ID" value="KIK76624.1"/>
    <property type="molecule type" value="Genomic_DNA"/>
</dbReference>
<proteinExistence type="predicted"/>
<dbReference type="AlphaFoldDB" id="A0A0D0DJA9"/>
<reference evidence="3" key="3">
    <citation type="submission" date="2015-02" db="EMBL/GenBank/DDBJ databases">
        <title>Evolutionary Origins and Diversification of the Mycorrhizal Mutualists.</title>
        <authorList>
            <consortium name="DOE Joint Genome Institute"/>
            <consortium name="Mycorrhizal Genomics Consortium"/>
            <person name="Kohler A."/>
            <person name="Kuo A."/>
            <person name="Nagy L.G."/>
            <person name="Floudas D."/>
            <person name="Copeland A."/>
            <person name="Barry K.W."/>
            <person name="Cichocki N."/>
            <person name="Veneault-Fourrey C."/>
            <person name="LaButti K."/>
            <person name="Lindquist E.A."/>
            <person name="Lipzen A."/>
            <person name="Lundell T."/>
            <person name="Morin E."/>
            <person name="Murat C."/>
            <person name="Riley R."/>
            <person name="Ohm R."/>
            <person name="Sun H."/>
            <person name="Tunlid A."/>
            <person name="Henrissat B."/>
            <person name="Grigoriev I.V."/>
            <person name="Hibbett D.S."/>
            <person name="Martin F."/>
        </authorList>
    </citation>
    <scope>NUCLEOTIDE SEQUENCE</scope>
    <source>
        <strain evidence="3 4">Ve08.2h10</strain>
    </source>
</reference>
<reference evidence="3 4" key="1">
    <citation type="submission" date="2014-04" db="EMBL/GenBank/DDBJ databases">
        <authorList>
            <consortium name="DOE Joint Genome Institute"/>
            <person name="Kuo A."/>
            <person name="Kohler A."/>
            <person name="Jargeat P."/>
            <person name="Nagy L.G."/>
            <person name="Floudas D."/>
            <person name="Copeland A."/>
            <person name="Barry K.W."/>
            <person name="Cichocki N."/>
            <person name="Veneault-Fourrey C."/>
            <person name="LaButti K."/>
            <person name="Lindquist E.A."/>
            <person name="Lipzen A."/>
            <person name="Lundell T."/>
            <person name="Morin E."/>
            <person name="Murat C."/>
            <person name="Sun H."/>
            <person name="Tunlid A."/>
            <person name="Henrissat B."/>
            <person name="Grigoriev I.V."/>
            <person name="Hibbett D.S."/>
            <person name="Martin F."/>
            <person name="Nordberg H.P."/>
            <person name="Cantor M.N."/>
            <person name="Hua S.X."/>
        </authorList>
    </citation>
    <scope>NUCLEOTIDE SEQUENCE [LARGE SCALE GENOMIC DNA]</scope>
    <source>
        <strain evidence="3 4">Ve08.2h10</strain>
    </source>
</reference>
<organism evidence="3 4">
    <name type="scientific">Paxillus rubicundulus Ve08.2h10</name>
    <dbReference type="NCBI Taxonomy" id="930991"/>
    <lineage>
        <taxon>Eukaryota</taxon>
        <taxon>Fungi</taxon>
        <taxon>Dikarya</taxon>
        <taxon>Basidiomycota</taxon>
        <taxon>Agaricomycotina</taxon>
        <taxon>Agaricomycetes</taxon>
        <taxon>Agaricomycetidae</taxon>
        <taxon>Boletales</taxon>
        <taxon>Paxilineae</taxon>
        <taxon>Paxillaceae</taxon>
        <taxon>Paxillus</taxon>
    </lineage>
</organism>
<protein>
    <recommendedName>
        <fullName evidence="5">Secreted protein</fullName>
    </recommendedName>
</protein>